<evidence type="ECO:0000313" key="3">
    <source>
        <dbReference type="Proteomes" id="UP000002669"/>
    </source>
</evidence>
<name>E4V2C6_ARTGP</name>
<dbReference type="HOGENOM" id="CLU_1970013_0_0_1"/>
<dbReference type="AlphaFoldDB" id="E4V2C6"/>
<evidence type="ECO:0000256" key="1">
    <source>
        <dbReference type="SAM" id="MobiDB-lite"/>
    </source>
</evidence>
<keyword evidence="3" id="KW-1185">Reference proteome</keyword>
<dbReference type="GeneID" id="10026449"/>
<accession>E4V2C6</accession>
<feature type="region of interest" description="Disordered" evidence="1">
    <location>
        <begin position="42"/>
        <end position="71"/>
    </location>
</feature>
<dbReference type="InterPro" id="IPR009072">
    <property type="entry name" value="Histone-fold"/>
</dbReference>
<proteinExistence type="predicted"/>
<evidence type="ECO:0000313" key="2">
    <source>
        <dbReference type="EMBL" id="EFR04191.1"/>
    </source>
</evidence>
<dbReference type="OrthoDB" id="5428014at2759"/>
<dbReference type="RefSeq" id="XP_003171199.1">
    <property type="nucleotide sequence ID" value="XM_003171151.1"/>
</dbReference>
<dbReference type="VEuPathDB" id="FungiDB:MGYG_07198"/>
<dbReference type="Proteomes" id="UP000002669">
    <property type="component" value="Unassembled WGS sequence"/>
</dbReference>
<protein>
    <submittedName>
        <fullName evidence="2">Uncharacterized protein</fullName>
    </submittedName>
</protein>
<organism evidence="3">
    <name type="scientific">Arthroderma gypseum (strain ATCC MYA-4604 / CBS 118893)</name>
    <name type="common">Microsporum gypseum</name>
    <dbReference type="NCBI Taxonomy" id="535722"/>
    <lineage>
        <taxon>Eukaryota</taxon>
        <taxon>Fungi</taxon>
        <taxon>Dikarya</taxon>
        <taxon>Ascomycota</taxon>
        <taxon>Pezizomycotina</taxon>
        <taxon>Eurotiomycetes</taxon>
        <taxon>Eurotiomycetidae</taxon>
        <taxon>Onygenales</taxon>
        <taxon>Arthrodermataceae</taxon>
        <taxon>Nannizzia</taxon>
    </lineage>
</organism>
<dbReference type="EMBL" id="DS989827">
    <property type="protein sequence ID" value="EFR04191.1"/>
    <property type="molecule type" value="Genomic_DNA"/>
</dbReference>
<reference evidence="3" key="1">
    <citation type="journal article" date="2012" name="MBio">
        <title>Comparative genome analysis of Trichophyton rubrum and related dermatophytes reveals candidate genes involved in infection.</title>
        <authorList>
            <person name="Martinez D.A."/>
            <person name="Oliver B.G."/>
            <person name="Graeser Y."/>
            <person name="Goldberg J.M."/>
            <person name="Li W."/>
            <person name="Martinez-Rossi N.M."/>
            <person name="Monod M."/>
            <person name="Shelest E."/>
            <person name="Barton R.C."/>
            <person name="Birch E."/>
            <person name="Brakhage A.A."/>
            <person name="Chen Z."/>
            <person name="Gurr S.J."/>
            <person name="Heiman D."/>
            <person name="Heitman J."/>
            <person name="Kosti I."/>
            <person name="Rossi A."/>
            <person name="Saif S."/>
            <person name="Samalova M."/>
            <person name="Saunders C.W."/>
            <person name="Shea T."/>
            <person name="Summerbell R.C."/>
            <person name="Xu J."/>
            <person name="Young S."/>
            <person name="Zeng Q."/>
            <person name="Birren B.W."/>
            <person name="Cuomo C.A."/>
            <person name="White T.C."/>
        </authorList>
    </citation>
    <scope>NUCLEOTIDE SEQUENCE [LARGE SCALE GENOMIC DNA]</scope>
    <source>
        <strain evidence="3">ATCC MYA-4604 / CBS 118893</strain>
    </source>
</reference>
<dbReference type="Gene3D" id="1.10.20.10">
    <property type="entry name" value="Histone, subunit A"/>
    <property type="match status" value="1"/>
</dbReference>
<sequence>MQEWQELTLVTCAIVTAASGVINPGERQLGLLPLAGSAESRIPTRSLATTTPTAIGAEASASTEPRRNPGEGRKLLVDLATIHARRVTIQEKDMKFIQRIREHMIGHAPGPMISKWIESDNNMAIEQ</sequence>
<dbReference type="InParanoid" id="E4V2C6"/>
<gene>
    <name evidence="2" type="ORF">MGYG_07198</name>
</gene>
<dbReference type="GO" id="GO:0046982">
    <property type="term" value="F:protein heterodimerization activity"/>
    <property type="evidence" value="ECO:0007669"/>
    <property type="project" value="InterPro"/>
</dbReference>